<evidence type="ECO:0000313" key="4">
    <source>
        <dbReference type="EMBL" id="KAF3289587.1"/>
    </source>
</evidence>
<feature type="region of interest" description="Disordered" evidence="2">
    <location>
        <begin position="295"/>
        <end position="495"/>
    </location>
</feature>
<dbReference type="EMBL" id="JAABOJ010000002">
    <property type="protein sequence ID" value="KAF3289587.1"/>
    <property type="molecule type" value="Genomic_DNA"/>
</dbReference>
<dbReference type="InterPro" id="IPR013272">
    <property type="entry name" value="Vps72/YL1_C"/>
</dbReference>
<feature type="region of interest" description="Disordered" evidence="2">
    <location>
        <begin position="45"/>
        <end position="184"/>
    </location>
</feature>
<dbReference type="Pfam" id="PF05764">
    <property type="entry name" value="YL1"/>
    <property type="match status" value="1"/>
</dbReference>
<evidence type="ECO:0000256" key="1">
    <source>
        <dbReference type="ARBA" id="ARBA00006832"/>
    </source>
</evidence>
<protein>
    <recommendedName>
        <fullName evidence="3">Vps72/YL1 C-terminal domain-containing protein</fullName>
    </recommendedName>
</protein>
<proteinExistence type="inferred from homology"/>
<dbReference type="OrthoDB" id="3942062at2759"/>
<organism evidence="4 5">
    <name type="scientific">Orbilia oligospora</name>
    <name type="common">Nematode-trapping fungus</name>
    <name type="synonym">Arthrobotrys oligospora</name>
    <dbReference type="NCBI Taxonomy" id="2813651"/>
    <lineage>
        <taxon>Eukaryota</taxon>
        <taxon>Fungi</taxon>
        <taxon>Dikarya</taxon>
        <taxon>Ascomycota</taxon>
        <taxon>Pezizomycotina</taxon>
        <taxon>Orbiliomycetes</taxon>
        <taxon>Orbiliales</taxon>
        <taxon>Orbiliaceae</taxon>
        <taxon>Orbilia</taxon>
    </lineage>
</organism>
<feature type="compositionally biased region" description="Acidic residues" evidence="2">
    <location>
        <begin position="48"/>
        <end position="65"/>
    </location>
</feature>
<dbReference type="PANTHER" id="PTHR13275">
    <property type="entry name" value="YL-1 PROTEIN TRANSCRIPTION FACTOR-LIKE 1"/>
    <property type="match status" value="1"/>
</dbReference>
<dbReference type="InterPro" id="IPR046757">
    <property type="entry name" value="YL1_N"/>
</dbReference>
<feature type="domain" description="Vps72/YL1 C-terminal" evidence="3">
    <location>
        <begin position="558"/>
        <end position="587"/>
    </location>
</feature>
<evidence type="ECO:0000259" key="3">
    <source>
        <dbReference type="SMART" id="SM00993"/>
    </source>
</evidence>
<feature type="compositionally biased region" description="Basic and acidic residues" evidence="2">
    <location>
        <begin position="115"/>
        <end position="133"/>
    </location>
</feature>
<dbReference type="GO" id="GO:0005634">
    <property type="term" value="C:nucleus"/>
    <property type="evidence" value="ECO:0007669"/>
    <property type="project" value="TreeGrafter"/>
</dbReference>
<feature type="compositionally biased region" description="Polar residues" evidence="2">
    <location>
        <begin position="171"/>
        <end position="182"/>
    </location>
</feature>
<accession>A0A7C8VNB4</accession>
<comment type="similarity">
    <text evidence="1">Belongs to the VPS72/YL1 family.</text>
</comment>
<feature type="region of interest" description="Disordered" evidence="2">
    <location>
        <begin position="1"/>
        <end position="25"/>
    </location>
</feature>
<reference evidence="4 5" key="1">
    <citation type="submission" date="2020-01" db="EMBL/GenBank/DDBJ databases">
        <authorList>
            <person name="Palmer J.M."/>
        </authorList>
    </citation>
    <scope>NUCLEOTIDE SEQUENCE [LARGE SCALE GENOMIC DNA]</scope>
    <source>
        <strain evidence="4 5">TWF970</strain>
    </source>
</reference>
<dbReference type="SMART" id="SM00993">
    <property type="entry name" value="YL1_C"/>
    <property type="match status" value="1"/>
</dbReference>
<feature type="compositionally biased region" description="Acidic residues" evidence="2">
    <location>
        <begin position="79"/>
        <end position="91"/>
    </location>
</feature>
<gene>
    <name evidence="4" type="ORF">TWF970_003356</name>
</gene>
<dbReference type="Pfam" id="PF08265">
    <property type="entry name" value="YL1_C"/>
    <property type="match status" value="1"/>
</dbReference>
<feature type="compositionally biased region" description="Low complexity" evidence="2">
    <location>
        <begin position="463"/>
        <end position="480"/>
    </location>
</feature>
<dbReference type="AlphaFoldDB" id="A0A7C8VNB4"/>
<dbReference type="Proteomes" id="UP000474640">
    <property type="component" value="Unassembled WGS sequence"/>
</dbReference>
<dbReference type="PANTHER" id="PTHR13275:SF4">
    <property type="entry name" value="VACUOLAR PROTEIN SORTING-ASSOCIATED PROTEIN 72 HOMOLOG"/>
    <property type="match status" value="1"/>
</dbReference>
<feature type="compositionally biased region" description="Basic and acidic residues" evidence="2">
    <location>
        <begin position="92"/>
        <end position="104"/>
    </location>
</feature>
<evidence type="ECO:0000313" key="5">
    <source>
        <dbReference type="Proteomes" id="UP000474640"/>
    </source>
</evidence>
<evidence type="ECO:0000256" key="2">
    <source>
        <dbReference type="SAM" id="MobiDB-lite"/>
    </source>
</evidence>
<comment type="caution">
    <text evidence="4">The sequence shown here is derived from an EMBL/GenBank/DDBJ whole genome shotgun (WGS) entry which is preliminary data.</text>
</comment>
<feature type="compositionally biased region" description="Basic and acidic residues" evidence="2">
    <location>
        <begin position="300"/>
        <end position="413"/>
    </location>
</feature>
<name>A0A7C8VNB4_ORBOL</name>
<sequence>MAEMDIDGKSDAESSGEEGLQLPETLIAGRARRSTAGNRLAQLLQQEQPDDIDLLFEEDGDDDDFEAKHESDVDLGSSSDEEDKPQDQDELSGEKKLEQEERAAKRQKRAFPGQKELDKLVKRQQNLREKRVTIQEPDQATKTLTDDENTPRARKKSERISWIPTAEDLPSRQSTRRQTVANKQLIHERMKESNERRLKVIAAMNEASQKKKVEKTEMTQEMRLERAKKVEEINKKSLNKWQVAEEARLEAQRAKLAALHNRKIEGPYIRFYSGRAEYGANGKLITMGRRKMVEELPDVVEVKKPDEKTTDEKTTDEKTTDEKTTDEKTTDEKTTDEKATDEKAAEEKAAEEKAAEEKTTDERTTDERTTDERTTDERATDEKVMEEKTVAEKPIGEKPISEKPVDENTDSKSTDTPASIGIKEPDEDVVMEDAPQVPAIVEKPRGLDTNGTGLPEPIASAEPSTQQQPSSPPTTSQVPTYALVPSDADGSSDDTQHKIAAQLQGDLDASLFPSKPQVSSQTYIVLEGFTKRELNNKELASKVLFPHNNGPLPKPERPLCVTTSLPARYKDPSTGLPYASLFAYKQIQRVKAGGLQWNNELQCFFDVQEAASGVPEGFND</sequence>
<feature type="compositionally biased region" description="Basic and acidic residues" evidence="2">
    <location>
        <begin position="1"/>
        <end position="12"/>
    </location>
</feature>